<dbReference type="InterPro" id="IPR015421">
    <property type="entry name" value="PyrdxlP-dep_Trfase_major"/>
</dbReference>
<dbReference type="EMBL" id="JAVRHR010000002">
    <property type="protein sequence ID" value="MDT0607740.1"/>
    <property type="molecule type" value="Genomic_DNA"/>
</dbReference>
<protein>
    <submittedName>
        <fullName evidence="6">Histidinol-phosphate transaminase</fullName>
        <ecNumber evidence="6">2.6.1.9</ecNumber>
    </submittedName>
</protein>
<dbReference type="InterPro" id="IPR015424">
    <property type="entry name" value="PyrdxlP-dep_Trfase"/>
</dbReference>
<dbReference type="RefSeq" id="WP_311351757.1">
    <property type="nucleotide sequence ID" value="NZ_JAVRHR010000002.1"/>
</dbReference>
<evidence type="ECO:0000256" key="3">
    <source>
        <dbReference type="ARBA" id="ARBA00022679"/>
    </source>
</evidence>
<evidence type="ECO:0000259" key="5">
    <source>
        <dbReference type="Pfam" id="PF00155"/>
    </source>
</evidence>
<dbReference type="PANTHER" id="PTHR43643:SF3">
    <property type="entry name" value="HISTIDINOL-PHOSPHATE AMINOTRANSFERASE"/>
    <property type="match status" value="1"/>
</dbReference>
<dbReference type="InterPro" id="IPR050106">
    <property type="entry name" value="HistidinolP_aminotransfase"/>
</dbReference>
<comment type="similarity">
    <text evidence="1">Belongs to the class-II pyridoxal-phosphate-dependent aminotransferase family. Histidinol-phosphate aminotransferase subfamily.</text>
</comment>
<evidence type="ECO:0000313" key="7">
    <source>
        <dbReference type="Proteomes" id="UP001255246"/>
    </source>
</evidence>
<keyword evidence="7" id="KW-1185">Reference proteome</keyword>
<sequence>MKTIERREWLKTMGLTGGFTLLGGLSGLAMDSSLPTEVLKDNSFAKLNSNENPFGPSKLVRTAITKAFNNACRYPSVVFRPLLEQIAATEEVSTDHIVITGGSTEGLKATGITYGIDGGEIIAADPTFQAMLRYAENFGAYVHRVPVDQYMEHDLDAMANRINTKTRLIFICNPNNPTGTLLDKNKLRDFCSSISKKTMVFSDEAYYDFITEPDYPSMVELVKEGMNVIVSKTFSKVYGLAGMRIGYLVARPDIAKRLRGNVMAMTNVLAIEAAKEALKDDEFYKFSLMKNVEAKKAIYKTLDDLNLEYIKSHTNFIFFKTGKPISDMITKMKKEDVIIGRPFPPFYEWARISTGTMEDIQRFDSALKKVLG</sequence>
<dbReference type="Proteomes" id="UP001255246">
    <property type="component" value="Unassembled WGS sequence"/>
</dbReference>
<dbReference type="PANTHER" id="PTHR43643">
    <property type="entry name" value="HISTIDINOL-PHOSPHATE AMINOTRANSFERASE 2"/>
    <property type="match status" value="1"/>
</dbReference>
<dbReference type="InterPro" id="IPR015422">
    <property type="entry name" value="PyrdxlP-dep_Trfase_small"/>
</dbReference>
<dbReference type="Gene3D" id="3.40.640.10">
    <property type="entry name" value="Type I PLP-dependent aspartate aminotransferase-like (Major domain)"/>
    <property type="match status" value="1"/>
</dbReference>
<dbReference type="CDD" id="cd00609">
    <property type="entry name" value="AAT_like"/>
    <property type="match status" value="1"/>
</dbReference>
<proteinExistence type="inferred from homology"/>
<keyword evidence="3 6" id="KW-0808">Transferase</keyword>
<feature type="domain" description="Aminotransferase class I/classII large" evidence="5">
    <location>
        <begin position="46"/>
        <end position="363"/>
    </location>
</feature>
<dbReference type="Gene3D" id="3.90.1150.10">
    <property type="entry name" value="Aspartate Aminotransferase, domain 1"/>
    <property type="match status" value="1"/>
</dbReference>
<dbReference type="InterPro" id="IPR004839">
    <property type="entry name" value="Aminotransferase_I/II_large"/>
</dbReference>
<dbReference type="SUPFAM" id="SSF53383">
    <property type="entry name" value="PLP-dependent transferases"/>
    <property type="match status" value="1"/>
</dbReference>
<evidence type="ECO:0000313" key="6">
    <source>
        <dbReference type="EMBL" id="MDT0607740.1"/>
    </source>
</evidence>
<keyword evidence="2 6" id="KW-0032">Aminotransferase</keyword>
<dbReference type="Pfam" id="PF00155">
    <property type="entry name" value="Aminotran_1_2"/>
    <property type="match status" value="1"/>
</dbReference>
<evidence type="ECO:0000256" key="4">
    <source>
        <dbReference type="ARBA" id="ARBA00022898"/>
    </source>
</evidence>
<name>A0ABU3ACX9_9FLAO</name>
<gene>
    <name evidence="6" type="ORF">RM706_11885</name>
</gene>
<dbReference type="GO" id="GO:0004400">
    <property type="term" value="F:histidinol-phosphate transaminase activity"/>
    <property type="evidence" value="ECO:0007669"/>
    <property type="project" value="UniProtKB-EC"/>
</dbReference>
<accession>A0ABU3ACX9</accession>
<reference evidence="6 7" key="1">
    <citation type="submission" date="2023-09" db="EMBL/GenBank/DDBJ databases">
        <authorList>
            <person name="Rey-Velasco X."/>
        </authorList>
    </citation>
    <scope>NUCLEOTIDE SEQUENCE [LARGE SCALE GENOMIC DNA]</scope>
    <source>
        <strain evidence="6 7">F388</strain>
    </source>
</reference>
<comment type="caution">
    <text evidence="6">The sequence shown here is derived from an EMBL/GenBank/DDBJ whole genome shotgun (WGS) entry which is preliminary data.</text>
</comment>
<evidence type="ECO:0000256" key="1">
    <source>
        <dbReference type="ARBA" id="ARBA00007970"/>
    </source>
</evidence>
<dbReference type="EC" id="2.6.1.9" evidence="6"/>
<organism evidence="6 7">
    <name type="scientific">Croceitalea rosinachiae</name>
    <dbReference type="NCBI Taxonomy" id="3075596"/>
    <lineage>
        <taxon>Bacteria</taxon>
        <taxon>Pseudomonadati</taxon>
        <taxon>Bacteroidota</taxon>
        <taxon>Flavobacteriia</taxon>
        <taxon>Flavobacteriales</taxon>
        <taxon>Flavobacteriaceae</taxon>
        <taxon>Croceitalea</taxon>
    </lineage>
</organism>
<evidence type="ECO:0000256" key="2">
    <source>
        <dbReference type="ARBA" id="ARBA00022576"/>
    </source>
</evidence>
<keyword evidence="4" id="KW-0663">Pyridoxal phosphate</keyword>